<dbReference type="KEGG" id="ctes:O987_27565"/>
<dbReference type="EMBL" id="CP006704">
    <property type="protein sequence ID" value="AIJ49561.1"/>
    <property type="molecule type" value="Genomic_DNA"/>
</dbReference>
<dbReference type="PANTHER" id="PTHR47708:SF2">
    <property type="entry name" value="SI:CH73-132F6.5"/>
    <property type="match status" value="1"/>
</dbReference>
<dbReference type="PANTHER" id="PTHR47708">
    <property type="match status" value="1"/>
</dbReference>
<evidence type="ECO:0000313" key="3">
    <source>
        <dbReference type="Proteomes" id="UP000028782"/>
    </source>
</evidence>
<protein>
    <submittedName>
        <fullName evidence="2">ABC transporter substrate-binding protein</fullName>
    </submittedName>
</protein>
<reference evidence="2 3" key="1">
    <citation type="journal article" date="2014" name="Genome Announc.">
        <title>Complete Genome Sequence of Polychlorinated Biphenyl Degrader Comamonas testosteroni TK102 (NBRC 109938).</title>
        <authorList>
            <person name="Fukuda K."/>
            <person name="Hosoyama A."/>
            <person name="Tsuchikane K."/>
            <person name="Ohji S."/>
            <person name="Yamazoe A."/>
            <person name="Fujita N."/>
            <person name="Shintani M."/>
            <person name="Kimbara K."/>
        </authorList>
    </citation>
    <scope>NUCLEOTIDE SEQUENCE [LARGE SCALE GENOMIC DNA]</scope>
    <source>
        <strain evidence="2">TK102</strain>
    </source>
</reference>
<sequence>MNDSKILRIGAGAAWWGDRIEPAALNAERGRLDYLCFETMAEATVCAAQVRIRRDPSFPGYDTYLDDRMRAVLPACMRQGTRIISNQGWINPQGAARRIVELLRELDITGVKVAAVGGSLITDRVLSLAPTILETGAPTQSIAHSLISAEAYLGAAPIVDALAEGAQIVVTGRVADPSLFLAPMVHEFGWDLLDHERVGAGSAIGHLMECGAQVTGGYFADPGLKDVPEPWNLAFPIAEVDAEGGVTLSKVEGTGGMISLQTVKEQMLYEVHDPANYITPDVVVDFTQAHIEQLAPDRVRVTGLTGKPRTPTLKVSMGCTEGFIGEDMFFYAGPGALRRAQLARRILEERLRIVKLDAEEVRIDFLGLNAVHGAATPVDVPEPYEVAVRVAARTRSREEAVKVGREVDGMAVSGIAHTGKRVPHQERTREVIGVWSALVPREQVTAHIDYFTS</sequence>
<evidence type="ECO:0000313" key="2">
    <source>
        <dbReference type="EMBL" id="AIJ49561.1"/>
    </source>
</evidence>
<proteinExistence type="predicted"/>
<dbReference type="AlphaFoldDB" id="A0A076PY16"/>
<dbReference type="RefSeq" id="WP_003060332.1">
    <property type="nucleotide sequence ID" value="NZ_CP006704.1"/>
</dbReference>
<accession>A0A076PY16</accession>
<dbReference type="HOGENOM" id="CLU_012617_1_1_4"/>
<gene>
    <name evidence="2" type="ORF">O987_27565</name>
</gene>
<dbReference type="Pfam" id="PF07287">
    <property type="entry name" value="AtuA"/>
    <property type="match status" value="1"/>
</dbReference>
<name>A0A076PY16_COMTE</name>
<dbReference type="InterPro" id="IPR010839">
    <property type="entry name" value="AtuA_N"/>
</dbReference>
<dbReference type="Proteomes" id="UP000028782">
    <property type="component" value="Chromosome"/>
</dbReference>
<organism evidence="2 3">
    <name type="scientific">Comamonas testosteroni TK102</name>
    <dbReference type="NCBI Taxonomy" id="1392005"/>
    <lineage>
        <taxon>Bacteria</taxon>
        <taxon>Pseudomonadati</taxon>
        <taxon>Pseudomonadota</taxon>
        <taxon>Betaproteobacteria</taxon>
        <taxon>Burkholderiales</taxon>
        <taxon>Comamonadaceae</taxon>
        <taxon>Comamonas</taxon>
    </lineage>
</organism>
<feature type="domain" description="Acyclic terpene utilisation N-terminal" evidence="1">
    <location>
        <begin position="7"/>
        <end position="448"/>
    </location>
</feature>
<evidence type="ECO:0000259" key="1">
    <source>
        <dbReference type="Pfam" id="PF07287"/>
    </source>
</evidence>